<dbReference type="EMBL" id="LGRX02003205">
    <property type="protein sequence ID" value="KAK3282670.1"/>
    <property type="molecule type" value="Genomic_DNA"/>
</dbReference>
<organism evidence="1 2">
    <name type="scientific">Cymbomonas tetramitiformis</name>
    <dbReference type="NCBI Taxonomy" id="36881"/>
    <lineage>
        <taxon>Eukaryota</taxon>
        <taxon>Viridiplantae</taxon>
        <taxon>Chlorophyta</taxon>
        <taxon>Pyramimonadophyceae</taxon>
        <taxon>Pyramimonadales</taxon>
        <taxon>Pyramimonadaceae</taxon>
        <taxon>Cymbomonas</taxon>
    </lineage>
</organism>
<gene>
    <name evidence="1" type="ORF">CYMTET_9602</name>
</gene>
<evidence type="ECO:0000313" key="2">
    <source>
        <dbReference type="Proteomes" id="UP001190700"/>
    </source>
</evidence>
<keyword evidence="2" id="KW-1185">Reference proteome</keyword>
<evidence type="ECO:0000313" key="1">
    <source>
        <dbReference type="EMBL" id="KAK3282670.1"/>
    </source>
</evidence>
<name>A0AAE0GQT0_9CHLO</name>
<reference evidence="1 2" key="1">
    <citation type="journal article" date="2015" name="Genome Biol. Evol.">
        <title>Comparative Genomics of a Bacterivorous Green Alga Reveals Evolutionary Causalities and Consequences of Phago-Mixotrophic Mode of Nutrition.</title>
        <authorList>
            <person name="Burns J.A."/>
            <person name="Paasch A."/>
            <person name="Narechania A."/>
            <person name="Kim E."/>
        </authorList>
    </citation>
    <scope>NUCLEOTIDE SEQUENCE [LARGE SCALE GENOMIC DNA]</scope>
    <source>
        <strain evidence="1 2">PLY_AMNH</strain>
    </source>
</reference>
<sequence length="130" mass="14869">MTAKARRESDGIAVSWYALRDDERKLSQCGCGARCARCRRTDRVQFQLDLLDTHVDGERTLERERLRRMYAIQKRADGDDGATNGAWLRRGEHRAISIDITLSCERHHNTFETYSCDSIQSASPPQPTVL</sequence>
<proteinExistence type="predicted"/>
<comment type="caution">
    <text evidence="1">The sequence shown here is derived from an EMBL/GenBank/DDBJ whole genome shotgun (WGS) entry which is preliminary data.</text>
</comment>
<dbReference type="AlphaFoldDB" id="A0AAE0GQT0"/>
<dbReference type="Proteomes" id="UP001190700">
    <property type="component" value="Unassembled WGS sequence"/>
</dbReference>
<accession>A0AAE0GQT0</accession>
<protein>
    <submittedName>
        <fullName evidence="1">Uncharacterized protein</fullName>
    </submittedName>
</protein>